<gene>
    <name evidence="6" type="ORF">MJB10_05855</name>
</gene>
<keyword evidence="7" id="KW-1185">Reference proteome</keyword>
<dbReference type="KEGG" id="proo:MJB10_05855"/>
<dbReference type="GO" id="GO:0051539">
    <property type="term" value="F:4 iron, 4 sulfur cluster binding"/>
    <property type="evidence" value="ECO:0007669"/>
    <property type="project" value="UniProtKB-KW"/>
</dbReference>
<dbReference type="GO" id="GO:0016491">
    <property type="term" value="F:oxidoreductase activity"/>
    <property type="evidence" value="ECO:0007669"/>
    <property type="project" value="UniProtKB-KW"/>
</dbReference>
<evidence type="ECO:0000256" key="5">
    <source>
        <dbReference type="ARBA" id="ARBA00023014"/>
    </source>
</evidence>
<keyword evidence="4" id="KW-0408">Iron</keyword>
<dbReference type="InterPro" id="IPR039650">
    <property type="entry name" value="HdrA-like"/>
</dbReference>
<evidence type="ECO:0000256" key="3">
    <source>
        <dbReference type="ARBA" id="ARBA00023002"/>
    </source>
</evidence>
<organism evidence="6 7">
    <name type="scientific">Paenibacillus roseopurpureus</name>
    <dbReference type="NCBI Taxonomy" id="2918901"/>
    <lineage>
        <taxon>Bacteria</taxon>
        <taxon>Bacillati</taxon>
        <taxon>Bacillota</taxon>
        <taxon>Bacilli</taxon>
        <taxon>Bacillales</taxon>
        <taxon>Paenibacillaceae</taxon>
        <taxon>Paenibacillus</taxon>
    </lineage>
</organism>
<accession>A0AA96LQZ2</accession>
<dbReference type="InterPro" id="IPR036188">
    <property type="entry name" value="FAD/NAD-bd_sf"/>
</dbReference>
<dbReference type="GO" id="GO:0046872">
    <property type="term" value="F:metal ion binding"/>
    <property type="evidence" value="ECO:0007669"/>
    <property type="project" value="UniProtKB-KW"/>
</dbReference>
<evidence type="ECO:0000256" key="4">
    <source>
        <dbReference type="ARBA" id="ARBA00023004"/>
    </source>
</evidence>
<dbReference type="RefSeq" id="WP_314802529.1">
    <property type="nucleotide sequence ID" value="NZ_CP130319.1"/>
</dbReference>
<dbReference type="Pfam" id="PF12831">
    <property type="entry name" value="FAD_oxidored"/>
    <property type="match status" value="1"/>
</dbReference>
<keyword evidence="2" id="KW-0479">Metal-binding</keyword>
<keyword evidence="3" id="KW-0560">Oxidoreductase</keyword>
<dbReference type="Gene3D" id="3.50.50.60">
    <property type="entry name" value="FAD/NAD(P)-binding domain"/>
    <property type="match status" value="1"/>
</dbReference>
<dbReference type="PANTHER" id="PTHR43498:SF1">
    <property type="entry name" value="COB--COM HETERODISULFIDE REDUCTASE IRON-SULFUR SUBUNIT A"/>
    <property type="match status" value="1"/>
</dbReference>
<sequence>MKTIHEKYDVVVCGGGLAGVCAAVASARSGAATCLIQDRPVFGGNSSSEIRVPPQGAANFHAYARETGILSELLQEERAKNHENNHDNGLANSIWDLILYNKVVSTEGLTFHLNTSVTDVEVRDGNLTGIRASVANAETELKITGTVFIDCTGDGVIAAMAGCSWRMGTEGRSEFGEDHAPNEPSTDVMGSSIHFRARDIGRPIPFQAPEWAYSYDDPSVFYQGGRIPNSPENGYWWIELGVPWHTIYDNEKLRHELTRHVLGIWDYIKNKDPQLQAQASHFAIDWIGQVPGKRESRRIEGLYMMTEKDTQADALCEDEIAYGGWFIDLHSAGGLLAAFSELGAKDGHESASMHRSYVGPYRIPLRSLVARDISNLMLAGRNISVTHVVLGSLRVQGTTALLGQAAGTAAAYSVTATLGNMHAFVMNKEAVAAVQQRLLLDDCFLLGLGHTDLCDLAKEATVIASSQEFFEGSSHEPLPQESNRLVAKHAQWIGTGSGRIDTVRCLISNLSEQPQKLEATLWQVDHIWDYRVDPGAQLASYCTVVPPGPSPLWVDMPIRGELSENLQSRYLRLDLGANSQLAWHSTNEVAYGMPAAYDMGNGSMRRLGDGKSMAIIVDPAQDCYAPSNVLSGTTRPYRHTNIWRAASEEPLPAWLELEWTDQRLVRTIQLTFGGQLLRDYRFDPALSRSPDCPKRYLISMWSDGGWRELVTVTDNIARQRRHVLDASVFMSKLRVTFLEMNGESPPSLYEVRVYCKPV</sequence>
<keyword evidence="1" id="KW-0004">4Fe-4S</keyword>
<dbReference type="EMBL" id="CP130319">
    <property type="protein sequence ID" value="WNR45627.1"/>
    <property type="molecule type" value="Genomic_DNA"/>
</dbReference>
<keyword evidence="5" id="KW-0411">Iron-sulfur</keyword>
<protein>
    <submittedName>
        <fullName evidence="6">FAD-dependent oxidoreductase</fullName>
    </submittedName>
</protein>
<evidence type="ECO:0000256" key="1">
    <source>
        <dbReference type="ARBA" id="ARBA00022485"/>
    </source>
</evidence>
<proteinExistence type="predicted"/>
<dbReference type="Gene3D" id="2.60.120.260">
    <property type="entry name" value="Galactose-binding domain-like"/>
    <property type="match status" value="1"/>
</dbReference>
<evidence type="ECO:0000256" key="2">
    <source>
        <dbReference type="ARBA" id="ARBA00022723"/>
    </source>
</evidence>
<evidence type="ECO:0000313" key="6">
    <source>
        <dbReference type="EMBL" id="WNR45627.1"/>
    </source>
</evidence>
<dbReference type="PANTHER" id="PTHR43498">
    <property type="entry name" value="FERREDOXIN:COB-COM HETERODISULFIDE REDUCTASE SUBUNIT A"/>
    <property type="match status" value="1"/>
</dbReference>
<dbReference type="AlphaFoldDB" id="A0AA96LQZ2"/>
<evidence type="ECO:0000313" key="7">
    <source>
        <dbReference type="Proteomes" id="UP001304650"/>
    </source>
</evidence>
<dbReference type="Proteomes" id="UP001304650">
    <property type="component" value="Chromosome"/>
</dbReference>
<dbReference type="SUPFAM" id="SSF51905">
    <property type="entry name" value="FAD/NAD(P)-binding domain"/>
    <property type="match status" value="1"/>
</dbReference>
<name>A0AA96LQZ2_9BACL</name>
<reference evidence="6" key="1">
    <citation type="submission" date="2022-02" db="EMBL/GenBank/DDBJ databases">
        <title>Paenibacillus sp. MBLB1832 Whole Genome Shotgun Sequencing.</title>
        <authorList>
            <person name="Hwang C.Y."/>
            <person name="Cho E.-S."/>
            <person name="Seo M.-J."/>
        </authorList>
    </citation>
    <scope>NUCLEOTIDE SEQUENCE</scope>
    <source>
        <strain evidence="6">MBLB1832</strain>
    </source>
</reference>